<feature type="compositionally biased region" description="Basic residues" evidence="1">
    <location>
        <begin position="157"/>
        <end position="170"/>
    </location>
</feature>
<feature type="compositionally biased region" description="Basic residues" evidence="1">
    <location>
        <begin position="787"/>
        <end position="799"/>
    </location>
</feature>
<feature type="compositionally biased region" description="Low complexity" evidence="1">
    <location>
        <begin position="371"/>
        <end position="380"/>
    </location>
</feature>
<feature type="compositionally biased region" description="Basic and acidic residues" evidence="1">
    <location>
        <begin position="840"/>
        <end position="853"/>
    </location>
</feature>
<dbReference type="AlphaFoldDB" id="A0A084VQA5"/>
<feature type="region of interest" description="Disordered" evidence="1">
    <location>
        <begin position="157"/>
        <end position="217"/>
    </location>
</feature>
<feature type="compositionally biased region" description="Low complexity" evidence="1">
    <location>
        <begin position="393"/>
        <end position="431"/>
    </location>
</feature>
<dbReference type="OrthoDB" id="5964374at2759"/>
<dbReference type="OMA" id="ECHQATH"/>
<dbReference type="EMBL" id="KE525003">
    <property type="protein sequence ID" value="KFB40149.1"/>
    <property type="molecule type" value="Genomic_DNA"/>
</dbReference>
<feature type="compositionally biased region" description="Low complexity" evidence="1">
    <location>
        <begin position="241"/>
        <end position="258"/>
    </location>
</feature>
<evidence type="ECO:0000256" key="1">
    <source>
        <dbReference type="SAM" id="MobiDB-lite"/>
    </source>
</evidence>
<sequence length="879" mass="93995">MMMGTSGQQHWELIRKIDPIEADGIDVDTVEFLDPTEHLDFGETEAGGVGGSVGVGVGAPEGALPGGGAPAMTSMSVAGGNVGGGAVTGAGALNAAMFPGGTFYEGHTQMPASPVDQKSQIIHDCMWAGMCDDQSHPEKSGGCSRCAQHYRQQLPANHHHHHHHLHHQHSHQTEDTPQGPTAGKVSTAQRTFSTPPRMSTTTNSSTNTNQFRPSPTSLLAPFKATQSAAEIPAGGSLLKRQQQQQQQLQQQQQQQQQQSPSSNHSMRQLPTTPPSSEYYSHSSDSSSSSSSSASSAAAGDGPQSVGVTLRVPYLARAAFLADKERQVLASCASQQHHARPDTPLSLDDDAPEFKHNLDLVATCTIGSNQQSLLQQQQQQQHTSASSGESRHAGGSIASSPSPQGSCSSSTSSSSSGISSMSSSSTRANVSTTTTGHHSLQYYFNYLQDTSSSTVEHMRVNQLREQLMLLDDSDVMPGVGGVHCHPDVVMRPDSPDNALTQLLCDLRDIEMKDSEESVRGNLFGTGDCSSLLAGSAGSMVGHGNGVASSTTSSSAAGGGVNLNGGLYQHRIAQRYSAHHNLFLGGTSVGAGSGLHQSDLHDLHHHHHQQHVSACRCEQLPHLRGCSLFHHGGVGVRQPMASRKRPYTWIDCAYDDEAFDDGDAEEDVVKQLEQEDDDDELLFGANGVELGASSCSSEEDDDEDDDDEEEEEEDEDEEEEDEEDTCSVASSGGSDRRNVGRRTRRPMQSYQHQASAVRSRSHHRQHQRRRAALVVPASRPYDASATSKSRSKSAKQQKPPKKQLGAEVSYIATEVHVTTAPSSPNSSTDHHHLGAPIAPTHSECHQATHVGDHSYTRPKGRYSIMNELGVQTPSDSAPVLP</sequence>
<dbReference type="Proteomes" id="UP000030765">
    <property type="component" value="Unassembled WGS sequence"/>
</dbReference>
<feature type="compositionally biased region" description="Acidic residues" evidence="1">
    <location>
        <begin position="695"/>
        <end position="723"/>
    </location>
</feature>
<dbReference type="EMBL" id="ATLV01015165">
    <property type="status" value="NOT_ANNOTATED_CDS"/>
    <property type="molecule type" value="Genomic_DNA"/>
</dbReference>
<evidence type="ECO:0000313" key="2">
    <source>
        <dbReference type="EMBL" id="KFB40149.1"/>
    </source>
</evidence>
<feature type="region of interest" description="Disordered" evidence="1">
    <location>
        <begin position="371"/>
        <end position="431"/>
    </location>
</feature>
<feature type="region of interest" description="Disordered" evidence="1">
    <location>
        <begin position="331"/>
        <end position="350"/>
    </location>
</feature>
<organism evidence="2">
    <name type="scientific">Anopheles sinensis</name>
    <name type="common">Mosquito</name>
    <dbReference type="NCBI Taxonomy" id="74873"/>
    <lineage>
        <taxon>Eukaryota</taxon>
        <taxon>Metazoa</taxon>
        <taxon>Ecdysozoa</taxon>
        <taxon>Arthropoda</taxon>
        <taxon>Hexapoda</taxon>
        <taxon>Insecta</taxon>
        <taxon>Pterygota</taxon>
        <taxon>Neoptera</taxon>
        <taxon>Endopterygota</taxon>
        <taxon>Diptera</taxon>
        <taxon>Nematocera</taxon>
        <taxon>Culicoidea</taxon>
        <taxon>Culicidae</taxon>
        <taxon>Anophelinae</taxon>
        <taxon>Anopheles</taxon>
    </lineage>
</organism>
<accession>A0A084VQA5</accession>
<feature type="compositionally biased region" description="Basic residues" evidence="1">
    <location>
        <begin position="757"/>
        <end position="769"/>
    </location>
</feature>
<feature type="compositionally biased region" description="Low complexity" evidence="1">
    <location>
        <begin position="199"/>
        <end position="209"/>
    </location>
</feature>
<dbReference type="EnsemblMetazoa" id="ASIC007686-RA">
    <property type="protein sequence ID" value="ASIC007686-PA"/>
    <property type="gene ID" value="ASIC007686"/>
</dbReference>
<evidence type="ECO:0000313" key="3">
    <source>
        <dbReference type="EnsemblMetazoa" id="ASIC007686-PA"/>
    </source>
</evidence>
<dbReference type="STRING" id="74873.A0A084VQA5"/>
<dbReference type="VEuPathDB" id="VectorBase:ASIC007686"/>
<gene>
    <name evidence="2" type="ORF">ZHAS_00007686</name>
</gene>
<dbReference type="VEuPathDB" id="VectorBase:ASIS006087"/>
<feature type="region of interest" description="Disordered" evidence="1">
    <location>
        <begin position="686"/>
        <end position="857"/>
    </location>
</feature>
<feature type="compositionally biased region" description="Polar residues" evidence="1">
    <location>
        <begin position="259"/>
        <end position="270"/>
    </location>
</feature>
<keyword evidence="4" id="KW-1185">Reference proteome</keyword>
<reference evidence="3" key="2">
    <citation type="submission" date="2020-05" db="UniProtKB">
        <authorList>
            <consortium name="EnsemblMetazoa"/>
        </authorList>
    </citation>
    <scope>IDENTIFICATION</scope>
</reference>
<feature type="compositionally biased region" description="Low complexity" evidence="1">
    <location>
        <begin position="275"/>
        <end position="298"/>
    </location>
</feature>
<feature type="compositionally biased region" description="Polar residues" evidence="1">
    <location>
        <begin position="175"/>
        <end position="198"/>
    </location>
</feature>
<reference evidence="2 4" key="1">
    <citation type="journal article" date="2014" name="BMC Genomics">
        <title>Genome sequence of Anopheles sinensis provides insight into genetics basis of mosquito competence for malaria parasites.</title>
        <authorList>
            <person name="Zhou D."/>
            <person name="Zhang D."/>
            <person name="Ding G."/>
            <person name="Shi L."/>
            <person name="Hou Q."/>
            <person name="Ye Y."/>
            <person name="Xu Y."/>
            <person name="Zhou H."/>
            <person name="Xiong C."/>
            <person name="Li S."/>
            <person name="Yu J."/>
            <person name="Hong S."/>
            <person name="Yu X."/>
            <person name="Zou P."/>
            <person name="Chen C."/>
            <person name="Chang X."/>
            <person name="Wang W."/>
            <person name="Lv Y."/>
            <person name="Sun Y."/>
            <person name="Ma L."/>
            <person name="Shen B."/>
            <person name="Zhu C."/>
        </authorList>
    </citation>
    <scope>NUCLEOTIDE SEQUENCE [LARGE SCALE GENOMIC DNA]</scope>
</reference>
<proteinExistence type="predicted"/>
<protein>
    <submittedName>
        <fullName evidence="2">AGAP000646-PA-like protein</fullName>
    </submittedName>
</protein>
<evidence type="ECO:0000313" key="4">
    <source>
        <dbReference type="Proteomes" id="UP000030765"/>
    </source>
</evidence>
<name>A0A084VQA5_ANOSI</name>
<feature type="region of interest" description="Disordered" evidence="1">
    <location>
        <begin position="235"/>
        <end position="305"/>
    </location>
</feature>